<accession>A0A6V7UHF0</accession>
<dbReference type="FunFam" id="3.30.70.100:FF:000008">
    <property type="entry name" value="Copper transport protein ATOX1"/>
    <property type="match status" value="1"/>
</dbReference>
<dbReference type="OrthoDB" id="689350at2759"/>
<keyword evidence="1" id="KW-0813">Transport</keyword>
<evidence type="ECO:0000259" key="12">
    <source>
        <dbReference type="PROSITE" id="PS50846"/>
    </source>
</evidence>
<dbReference type="Pfam" id="PF00403">
    <property type="entry name" value="HMA"/>
    <property type="match status" value="1"/>
</dbReference>
<comment type="caution">
    <text evidence="13">The sequence shown here is derived from an EMBL/GenBank/DDBJ whole genome shotgun (WGS) entry which is preliminary data.</text>
</comment>
<dbReference type="CDD" id="cd00371">
    <property type="entry name" value="HMA"/>
    <property type="match status" value="1"/>
</dbReference>
<evidence type="ECO:0000256" key="11">
    <source>
        <dbReference type="ARBA" id="ARBA00046351"/>
    </source>
</evidence>
<dbReference type="GO" id="GO:0016531">
    <property type="term" value="F:copper chaperone activity"/>
    <property type="evidence" value="ECO:0007669"/>
    <property type="project" value="TreeGrafter"/>
</dbReference>
<evidence type="ECO:0000256" key="6">
    <source>
        <dbReference type="ARBA" id="ARBA00023186"/>
    </source>
</evidence>
<dbReference type="PROSITE" id="PS50846">
    <property type="entry name" value="HMA_2"/>
    <property type="match status" value="1"/>
</dbReference>
<name>A0A6V7UHF0_MELEN</name>
<comment type="similarity">
    <text evidence="8">Belongs to the ATX1 family.</text>
</comment>
<evidence type="ECO:0000256" key="1">
    <source>
        <dbReference type="ARBA" id="ARBA00022448"/>
    </source>
</evidence>
<sequence length="71" mass="7927">MSSKPIHKFHVEMTCSGCSNQVQRVLGKLGDKVSNVQIDLPSKSVQLESEELSSEQLLEILKKTGKEVRLM</sequence>
<comment type="subunit">
    <text evidence="11">Homodimer. Interacts with ATP7B. Interacts with ATP7A. Interacts (via dimer form) with SLC31A1 (via C-terminal domain); this interaction improves ATOX1 stability and controls intracellular Cu(I) levels.</text>
</comment>
<gene>
    <name evidence="13" type="ORF">MENT_LOCUS13059</name>
</gene>
<dbReference type="GO" id="GO:0006825">
    <property type="term" value="P:copper ion transport"/>
    <property type="evidence" value="ECO:0007669"/>
    <property type="project" value="UniProtKB-KW"/>
</dbReference>
<dbReference type="Proteomes" id="UP000580250">
    <property type="component" value="Unassembled WGS sequence"/>
</dbReference>
<evidence type="ECO:0000313" key="14">
    <source>
        <dbReference type="Proteomes" id="UP000580250"/>
    </source>
</evidence>
<dbReference type="PANTHER" id="PTHR46365:SF1">
    <property type="entry name" value="COPPER TRANSPORT PROTEIN ATOX1"/>
    <property type="match status" value="1"/>
</dbReference>
<feature type="domain" description="HMA" evidence="12">
    <location>
        <begin position="4"/>
        <end position="69"/>
    </location>
</feature>
<keyword evidence="5" id="KW-0406">Ion transport</keyword>
<dbReference type="SUPFAM" id="SSF55008">
    <property type="entry name" value="HMA, heavy metal-associated domain"/>
    <property type="match status" value="1"/>
</dbReference>
<evidence type="ECO:0000256" key="10">
    <source>
        <dbReference type="ARBA" id="ARBA00043201"/>
    </source>
</evidence>
<evidence type="ECO:0000256" key="3">
    <source>
        <dbReference type="ARBA" id="ARBA00022796"/>
    </source>
</evidence>
<evidence type="ECO:0000256" key="5">
    <source>
        <dbReference type="ARBA" id="ARBA00023065"/>
    </source>
</evidence>
<keyword evidence="3" id="KW-0187">Copper transport</keyword>
<dbReference type="AlphaFoldDB" id="A0A6V7UHF0"/>
<dbReference type="InterPro" id="IPR036163">
    <property type="entry name" value="HMA_dom_sf"/>
</dbReference>
<dbReference type="PANTHER" id="PTHR46365">
    <property type="entry name" value="COPPER TRANSPORT PROTEIN ATOX1"/>
    <property type="match status" value="1"/>
</dbReference>
<evidence type="ECO:0000256" key="2">
    <source>
        <dbReference type="ARBA" id="ARBA00022723"/>
    </source>
</evidence>
<evidence type="ECO:0000256" key="9">
    <source>
        <dbReference type="ARBA" id="ARBA00040962"/>
    </source>
</evidence>
<evidence type="ECO:0000256" key="7">
    <source>
        <dbReference type="ARBA" id="ARBA00037651"/>
    </source>
</evidence>
<evidence type="ECO:0000313" key="13">
    <source>
        <dbReference type="EMBL" id="CAD2158231.1"/>
    </source>
</evidence>
<dbReference type="GO" id="GO:0005829">
    <property type="term" value="C:cytosol"/>
    <property type="evidence" value="ECO:0007669"/>
    <property type="project" value="TreeGrafter"/>
</dbReference>
<proteinExistence type="inferred from homology"/>
<keyword evidence="4" id="KW-0186">Copper</keyword>
<reference evidence="13 14" key="1">
    <citation type="submission" date="2020-08" db="EMBL/GenBank/DDBJ databases">
        <authorList>
            <person name="Koutsovoulos G."/>
            <person name="Danchin GJ E."/>
        </authorList>
    </citation>
    <scope>NUCLEOTIDE SEQUENCE [LARGE SCALE GENOMIC DNA]</scope>
</reference>
<evidence type="ECO:0000256" key="4">
    <source>
        <dbReference type="ARBA" id="ARBA00023008"/>
    </source>
</evidence>
<dbReference type="GO" id="GO:0046872">
    <property type="term" value="F:metal ion binding"/>
    <property type="evidence" value="ECO:0007669"/>
    <property type="project" value="UniProtKB-KW"/>
</dbReference>
<comment type="function">
    <text evidence="7">Binds and deliver cytosolic copper to the copper ATPase proteins. May be important in cellular antioxidant defense.</text>
</comment>
<keyword evidence="6" id="KW-0143">Chaperone</keyword>
<dbReference type="InterPro" id="IPR051881">
    <property type="entry name" value="Copper_transport_ATOX1-like"/>
</dbReference>
<dbReference type="InterPro" id="IPR006121">
    <property type="entry name" value="HMA_dom"/>
</dbReference>
<organism evidence="13 14">
    <name type="scientific">Meloidogyne enterolobii</name>
    <name type="common">Root-knot nematode worm</name>
    <name type="synonym">Meloidogyne mayaguensis</name>
    <dbReference type="NCBI Taxonomy" id="390850"/>
    <lineage>
        <taxon>Eukaryota</taxon>
        <taxon>Metazoa</taxon>
        <taxon>Ecdysozoa</taxon>
        <taxon>Nematoda</taxon>
        <taxon>Chromadorea</taxon>
        <taxon>Rhabditida</taxon>
        <taxon>Tylenchina</taxon>
        <taxon>Tylenchomorpha</taxon>
        <taxon>Tylenchoidea</taxon>
        <taxon>Meloidogynidae</taxon>
        <taxon>Meloidogyninae</taxon>
        <taxon>Meloidogyne</taxon>
    </lineage>
</organism>
<dbReference type="Gene3D" id="3.30.70.100">
    <property type="match status" value="1"/>
</dbReference>
<keyword evidence="2" id="KW-0479">Metal-binding</keyword>
<dbReference type="EMBL" id="CAJEWN010000069">
    <property type="protein sequence ID" value="CAD2158231.1"/>
    <property type="molecule type" value="Genomic_DNA"/>
</dbReference>
<evidence type="ECO:0000256" key="8">
    <source>
        <dbReference type="ARBA" id="ARBA00038171"/>
    </source>
</evidence>
<protein>
    <recommendedName>
        <fullName evidence="9">Copper transport protein ATOX1</fullName>
    </recommendedName>
    <alternativeName>
        <fullName evidence="10">Metal transport protein ATX1</fullName>
    </alternativeName>
</protein>